<keyword evidence="3" id="KW-1185">Reference proteome</keyword>
<dbReference type="AlphaFoldDB" id="A0A918ILD5"/>
<dbReference type="Proteomes" id="UP000628984">
    <property type="component" value="Unassembled WGS sequence"/>
</dbReference>
<protein>
    <recommendedName>
        <fullName evidence="4">Apolipoprotein acyltransferase</fullName>
    </recommendedName>
</protein>
<evidence type="ECO:0008006" key="4">
    <source>
        <dbReference type="Google" id="ProtNLM"/>
    </source>
</evidence>
<evidence type="ECO:0000313" key="2">
    <source>
        <dbReference type="EMBL" id="GGW21833.1"/>
    </source>
</evidence>
<name>A0A918ILD5_9RHOB</name>
<dbReference type="RefSeq" id="WP_189632108.1">
    <property type="nucleotide sequence ID" value="NZ_BMYQ01000001.1"/>
</dbReference>
<dbReference type="EMBL" id="BMYQ01000001">
    <property type="protein sequence ID" value="GGW21833.1"/>
    <property type="molecule type" value="Genomic_DNA"/>
</dbReference>
<keyword evidence="1" id="KW-1133">Transmembrane helix</keyword>
<proteinExistence type="predicted"/>
<keyword evidence="1" id="KW-0472">Membrane</keyword>
<feature type="transmembrane region" description="Helical" evidence="1">
    <location>
        <begin position="28"/>
        <end position="50"/>
    </location>
</feature>
<sequence>MIVITAIVFGALLGALRARKHGGSKLDMLQWGAGFAILFGILGLFLTIYIERMI</sequence>
<comment type="caution">
    <text evidence="2">The sequence shown here is derived from an EMBL/GenBank/DDBJ whole genome shotgun (WGS) entry which is preliminary data.</text>
</comment>
<evidence type="ECO:0000313" key="3">
    <source>
        <dbReference type="Proteomes" id="UP000628984"/>
    </source>
</evidence>
<accession>A0A918ILD5</accession>
<gene>
    <name evidence="2" type="ORF">GCM10011452_03820</name>
</gene>
<organism evidence="2 3">
    <name type="scientific">Gemmobacter lanyuensis</name>
    <dbReference type="NCBI Taxonomy" id="1054497"/>
    <lineage>
        <taxon>Bacteria</taxon>
        <taxon>Pseudomonadati</taxon>
        <taxon>Pseudomonadota</taxon>
        <taxon>Alphaproteobacteria</taxon>
        <taxon>Rhodobacterales</taxon>
        <taxon>Paracoccaceae</taxon>
        <taxon>Gemmobacter</taxon>
    </lineage>
</organism>
<reference evidence="2" key="2">
    <citation type="submission" date="2020-09" db="EMBL/GenBank/DDBJ databases">
        <authorList>
            <person name="Sun Q."/>
            <person name="Kim S."/>
        </authorList>
    </citation>
    <scope>NUCLEOTIDE SEQUENCE</scope>
    <source>
        <strain evidence="2">KCTC 23714</strain>
    </source>
</reference>
<evidence type="ECO:0000256" key="1">
    <source>
        <dbReference type="SAM" id="Phobius"/>
    </source>
</evidence>
<reference evidence="2" key="1">
    <citation type="journal article" date="2014" name="Int. J. Syst. Evol. Microbiol.">
        <title>Complete genome sequence of Corynebacterium casei LMG S-19264T (=DSM 44701T), isolated from a smear-ripened cheese.</title>
        <authorList>
            <consortium name="US DOE Joint Genome Institute (JGI-PGF)"/>
            <person name="Walter F."/>
            <person name="Albersmeier A."/>
            <person name="Kalinowski J."/>
            <person name="Ruckert C."/>
        </authorList>
    </citation>
    <scope>NUCLEOTIDE SEQUENCE</scope>
    <source>
        <strain evidence="2">KCTC 23714</strain>
    </source>
</reference>
<keyword evidence="1" id="KW-0812">Transmembrane</keyword>